<evidence type="ECO:0000313" key="1">
    <source>
        <dbReference type="EMBL" id="OTG29489.1"/>
    </source>
</evidence>
<organism evidence="1 2">
    <name type="scientific">Helianthus annuus</name>
    <name type="common">Common sunflower</name>
    <dbReference type="NCBI Taxonomy" id="4232"/>
    <lineage>
        <taxon>Eukaryota</taxon>
        <taxon>Viridiplantae</taxon>
        <taxon>Streptophyta</taxon>
        <taxon>Embryophyta</taxon>
        <taxon>Tracheophyta</taxon>
        <taxon>Spermatophyta</taxon>
        <taxon>Magnoliopsida</taxon>
        <taxon>eudicotyledons</taxon>
        <taxon>Gunneridae</taxon>
        <taxon>Pentapetalae</taxon>
        <taxon>asterids</taxon>
        <taxon>campanulids</taxon>
        <taxon>Asterales</taxon>
        <taxon>Asteraceae</taxon>
        <taxon>Asteroideae</taxon>
        <taxon>Heliantheae alliance</taxon>
        <taxon>Heliantheae</taxon>
        <taxon>Helianthus</taxon>
    </lineage>
</organism>
<dbReference type="AlphaFoldDB" id="A0A251V2F7"/>
<gene>
    <name evidence="1" type="ORF">HannXRQ_Chr04g0122841</name>
</gene>
<protein>
    <submittedName>
        <fullName evidence="1">Uncharacterized protein</fullName>
    </submittedName>
</protein>
<name>A0A251V2F7_HELAN</name>
<dbReference type="Proteomes" id="UP000215914">
    <property type="component" value="Chromosome 4"/>
</dbReference>
<reference evidence="2" key="1">
    <citation type="journal article" date="2017" name="Nature">
        <title>The sunflower genome provides insights into oil metabolism, flowering and Asterid evolution.</title>
        <authorList>
            <person name="Badouin H."/>
            <person name="Gouzy J."/>
            <person name="Grassa C.J."/>
            <person name="Murat F."/>
            <person name="Staton S.E."/>
            <person name="Cottret L."/>
            <person name="Lelandais-Briere C."/>
            <person name="Owens G.L."/>
            <person name="Carrere S."/>
            <person name="Mayjonade B."/>
            <person name="Legrand L."/>
            <person name="Gill N."/>
            <person name="Kane N.C."/>
            <person name="Bowers J.E."/>
            <person name="Hubner S."/>
            <person name="Bellec A."/>
            <person name="Berard A."/>
            <person name="Berges H."/>
            <person name="Blanchet N."/>
            <person name="Boniface M.C."/>
            <person name="Brunel D."/>
            <person name="Catrice O."/>
            <person name="Chaidir N."/>
            <person name="Claudel C."/>
            <person name="Donnadieu C."/>
            <person name="Faraut T."/>
            <person name="Fievet G."/>
            <person name="Helmstetter N."/>
            <person name="King M."/>
            <person name="Knapp S.J."/>
            <person name="Lai Z."/>
            <person name="Le Paslier M.C."/>
            <person name="Lippi Y."/>
            <person name="Lorenzon L."/>
            <person name="Mandel J.R."/>
            <person name="Marage G."/>
            <person name="Marchand G."/>
            <person name="Marquand E."/>
            <person name="Bret-Mestries E."/>
            <person name="Morien E."/>
            <person name="Nambeesan S."/>
            <person name="Nguyen T."/>
            <person name="Pegot-Espagnet P."/>
            <person name="Pouilly N."/>
            <person name="Raftis F."/>
            <person name="Sallet E."/>
            <person name="Schiex T."/>
            <person name="Thomas J."/>
            <person name="Vandecasteele C."/>
            <person name="Vares D."/>
            <person name="Vear F."/>
            <person name="Vautrin S."/>
            <person name="Crespi M."/>
            <person name="Mangin B."/>
            <person name="Burke J.M."/>
            <person name="Salse J."/>
            <person name="Munos S."/>
            <person name="Vincourt P."/>
            <person name="Rieseberg L.H."/>
            <person name="Langlade N.B."/>
        </authorList>
    </citation>
    <scope>NUCLEOTIDE SEQUENCE [LARGE SCALE GENOMIC DNA]</scope>
    <source>
        <strain evidence="2">cv. SF193</strain>
    </source>
</reference>
<dbReference type="EMBL" id="CM007893">
    <property type="protein sequence ID" value="OTG29489.1"/>
    <property type="molecule type" value="Genomic_DNA"/>
</dbReference>
<keyword evidence="2" id="KW-1185">Reference proteome</keyword>
<evidence type="ECO:0000313" key="2">
    <source>
        <dbReference type="Proteomes" id="UP000215914"/>
    </source>
</evidence>
<dbReference type="InParanoid" id="A0A251V2F7"/>
<sequence>MMILRLPCCSSEDLQSLPAGICGSRLVAFESINETCELWMLRMKIAGKNLRRIHGG</sequence>
<accession>A0A251V2F7</accession>
<proteinExistence type="predicted"/>